<dbReference type="Pfam" id="PF12146">
    <property type="entry name" value="Hydrolase_4"/>
    <property type="match status" value="1"/>
</dbReference>
<keyword evidence="3" id="KW-1185">Reference proteome</keyword>
<evidence type="ECO:0000259" key="1">
    <source>
        <dbReference type="Pfam" id="PF12146"/>
    </source>
</evidence>
<sequence length="247" mass="27089">MALLLTITIMTARIEQFGVPFDGWTLQGDHYAGERSNHTVLLHGAGASTRHMHHLLRNALQQRGVGTTCFDCVGHGETGGELSQSSVASRTRQAQAVIAARRIEEPLSLIGISMGAYNAIRLTQLHSVEALVLMVPGVYTPAAYDVPFGPEFSAVIRRERSWADTDAWDILAHFEGSLLVVAAEHDAVIPLEIPERLVASAARARQRELMVVEGGQHNRVWALLAEQRERFDAALGRVVDTLEQGQR</sequence>
<feature type="domain" description="Serine aminopeptidase S33" evidence="1">
    <location>
        <begin position="39"/>
        <end position="144"/>
    </location>
</feature>
<dbReference type="Proteomes" id="UP000484015">
    <property type="component" value="Unassembled WGS sequence"/>
</dbReference>
<proteinExistence type="predicted"/>
<dbReference type="Gene3D" id="3.40.50.1820">
    <property type="entry name" value="alpha/beta hydrolase"/>
    <property type="match status" value="1"/>
</dbReference>
<dbReference type="GO" id="GO:0016787">
    <property type="term" value="F:hydrolase activity"/>
    <property type="evidence" value="ECO:0007669"/>
    <property type="project" value="UniProtKB-KW"/>
</dbReference>
<protein>
    <submittedName>
        <fullName evidence="2">Alpha/beta fold hydrolase</fullName>
    </submittedName>
</protein>
<evidence type="ECO:0000313" key="2">
    <source>
        <dbReference type="EMBL" id="MTW02173.1"/>
    </source>
</evidence>
<dbReference type="SUPFAM" id="SSF53474">
    <property type="entry name" value="alpha/beta-Hydrolases"/>
    <property type="match status" value="1"/>
</dbReference>
<dbReference type="InterPro" id="IPR029058">
    <property type="entry name" value="AB_hydrolase_fold"/>
</dbReference>
<reference evidence="2 3" key="1">
    <citation type="submission" date="2019-11" db="EMBL/GenBank/DDBJ databases">
        <title>Type strains purchased from KCTC, JCM and DSMZ.</title>
        <authorList>
            <person name="Lu H."/>
        </authorList>
    </citation>
    <scope>NUCLEOTIDE SEQUENCE [LARGE SCALE GENOMIC DNA]</scope>
    <source>
        <strain evidence="2 3">KCTC 42409</strain>
    </source>
</reference>
<gene>
    <name evidence="2" type="ORF">GM668_08710</name>
</gene>
<evidence type="ECO:0000313" key="3">
    <source>
        <dbReference type="Proteomes" id="UP000484015"/>
    </source>
</evidence>
<name>A0A6L6PX45_9BURK</name>
<dbReference type="AlphaFoldDB" id="A0A6L6PX45"/>
<dbReference type="InterPro" id="IPR022742">
    <property type="entry name" value="Hydrolase_4"/>
</dbReference>
<keyword evidence="2" id="KW-0378">Hydrolase</keyword>
<organism evidence="2 3">
    <name type="scientific">Pseudoduganella ginsengisoli</name>
    <dbReference type="NCBI Taxonomy" id="1462440"/>
    <lineage>
        <taxon>Bacteria</taxon>
        <taxon>Pseudomonadati</taxon>
        <taxon>Pseudomonadota</taxon>
        <taxon>Betaproteobacteria</taxon>
        <taxon>Burkholderiales</taxon>
        <taxon>Oxalobacteraceae</taxon>
        <taxon>Telluria group</taxon>
        <taxon>Pseudoduganella</taxon>
    </lineage>
</organism>
<dbReference type="OrthoDB" id="6630285at2"/>
<comment type="caution">
    <text evidence="2">The sequence shown here is derived from an EMBL/GenBank/DDBJ whole genome shotgun (WGS) entry which is preliminary data.</text>
</comment>
<accession>A0A6L6PX45</accession>
<dbReference type="EMBL" id="WNLA01000004">
    <property type="protein sequence ID" value="MTW02173.1"/>
    <property type="molecule type" value="Genomic_DNA"/>
</dbReference>